<gene>
    <name evidence="1" type="ORF">NIES46_26470</name>
</gene>
<evidence type="ECO:0000313" key="2">
    <source>
        <dbReference type="Proteomes" id="UP000326169"/>
    </source>
</evidence>
<accession>A0A5M3T9B3</accession>
<name>A0A5M3T9B3_LIMPL</name>
<keyword evidence="2" id="KW-1185">Reference proteome</keyword>
<evidence type="ECO:0000313" key="1">
    <source>
        <dbReference type="EMBL" id="GCE94588.1"/>
    </source>
</evidence>
<dbReference type="EMBL" id="BIMW01000102">
    <property type="protein sequence ID" value="GCE94588.1"/>
    <property type="molecule type" value="Genomic_DNA"/>
</dbReference>
<protein>
    <submittedName>
        <fullName evidence="1">Uncharacterized protein</fullName>
    </submittedName>
</protein>
<organism evidence="1 2">
    <name type="scientific">Limnospira platensis NIES-46</name>
    <dbReference type="NCBI Taxonomy" id="1236695"/>
    <lineage>
        <taxon>Bacteria</taxon>
        <taxon>Bacillati</taxon>
        <taxon>Cyanobacteriota</taxon>
        <taxon>Cyanophyceae</taxon>
        <taxon>Oscillatoriophycideae</taxon>
        <taxon>Oscillatoriales</taxon>
        <taxon>Sirenicapillariaceae</taxon>
        <taxon>Limnospira</taxon>
    </lineage>
</organism>
<dbReference type="GeneID" id="301685822"/>
<dbReference type="Proteomes" id="UP000326169">
    <property type="component" value="Unassembled WGS sequence"/>
</dbReference>
<dbReference type="RefSeq" id="WP_014277355.1">
    <property type="nucleotide sequence ID" value="NZ_BIMW01000102.1"/>
</dbReference>
<sequence>MADLEQLKSALVRTQNPNQISALIVDFTHQEILSVYYQLPSQKQQQICKIWAIEFESG</sequence>
<reference evidence="1 2" key="1">
    <citation type="journal article" date="2019" name="J Genomics">
        <title>The Draft Genome of a Hydrogen-producing Cyanobacterium, Arthrospira platensis NIES-46.</title>
        <authorList>
            <person name="Suzuki S."/>
            <person name="Yamaguchi H."/>
            <person name="Kawachi M."/>
        </authorList>
    </citation>
    <scope>NUCLEOTIDE SEQUENCE [LARGE SCALE GENOMIC DNA]</scope>
    <source>
        <strain evidence="1 2">NIES-46</strain>
    </source>
</reference>
<proteinExistence type="predicted"/>
<comment type="caution">
    <text evidence="1">The sequence shown here is derived from an EMBL/GenBank/DDBJ whole genome shotgun (WGS) entry which is preliminary data.</text>
</comment>